<dbReference type="Proteomes" id="UP000745859">
    <property type="component" value="Unassembled WGS sequence"/>
</dbReference>
<comment type="caution">
    <text evidence="2">The sequence shown here is derived from an EMBL/GenBank/DDBJ whole genome shotgun (WGS) entry which is preliminary data.</text>
</comment>
<gene>
    <name evidence="2" type="ORF">FHR24_001908</name>
</gene>
<evidence type="ECO:0000313" key="3">
    <source>
        <dbReference type="Proteomes" id="UP000745859"/>
    </source>
</evidence>
<dbReference type="SUPFAM" id="SSF53448">
    <property type="entry name" value="Nucleotide-diphospho-sugar transferases"/>
    <property type="match status" value="1"/>
</dbReference>
<keyword evidence="3" id="KW-1185">Reference proteome</keyword>
<dbReference type="Gene3D" id="3.90.550.10">
    <property type="entry name" value="Spore Coat Polysaccharide Biosynthesis Protein SpsA, Chain A"/>
    <property type="match status" value="1"/>
</dbReference>
<name>A0ABX0UC12_9FLAO</name>
<dbReference type="PANTHER" id="PTHR43685:SF2">
    <property type="entry name" value="GLYCOSYLTRANSFERASE 2-LIKE DOMAIN-CONTAINING PROTEIN"/>
    <property type="match status" value="1"/>
</dbReference>
<accession>A0ABX0UC12</accession>
<proteinExistence type="predicted"/>
<feature type="domain" description="Glycosyltransferase 2-like" evidence="1">
    <location>
        <begin position="4"/>
        <end position="167"/>
    </location>
</feature>
<evidence type="ECO:0000259" key="1">
    <source>
        <dbReference type="Pfam" id="PF00535"/>
    </source>
</evidence>
<dbReference type="InterPro" id="IPR050834">
    <property type="entry name" value="Glycosyltransf_2"/>
</dbReference>
<dbReference type="EMBL" id="JAASQL010000002">
    <property type="protein sequence ID" value="NIJ45440.1"/>
    <property type="molecule type" value="Genomic_DNA"/>
</dbReference>
<dbReference type="Pfam" id="PF00535">
    <property type="entry name" value="Glycos_transf_2"/>
    <property type="match status" value="1"/>
</dbReference>
<dbReference type="InterPro" id="IPR029044">
    <property type="entry name" value="Nucleotide-diphossugar_trans"/>
</dbReference>
<dbReference type="InterPro" id="IPR001173">
    <property type="entry name" value="Glyco_trans_2-like"/>
</dbReference>
<protein>
    <submittedName>
        <fullName evidence="2">GT2 family glycosyltransferase</fullName>
    </submittedName>
</protein>
<organism evidence="2 3">
    <name type="scientific">Wenyingzhuangia heitensis</name>
    <dbReference type="NCBI Taxonomy" id="1487859"/>
    <lineage>
        <taxon>Bacteria</taxon>
        <taxon>Pseudomonadati</taxon>
        <taxon>Bacteroidota</taxon>
        <taxon>Flavobacteriia</taxon>
        <taxon>Flavobacteriales</taxon>
        <taxon>Flavobacteriaceae</taxon>
        <taxon>Wenyingzhuangia</taxon>
    </lineage>
</organism>
<dbReference type="RefSeq" id="WP_167187484.1">
    <property type="nucleotide sequence ID" value="NZ_JAASQL010000002.1"/>
</dbReference>
<dbReference type="PANTHER" id="PTHR43685">
    <property type="entry name" value="GLYCOSYLTRANSFERASE"/>
    <property type="match status" value="1"/>
</dbReference>
<evidence type="ECO:0000313" key="2">
    <source>
        <dbReference type="EMBL" id="NIJ45440.1"/>
    </source>
</evidence>
<sequence length="330" mass="38226">MKFSLIICTYMRPTALLKLLKTVATQSLYPNEILIIDGSSNNLTEEILEVNFFENLTYYKVTPEERGLTRQRNLGIKHVNKDIDIVCFLDDDTLLEQDYFKNIISTYVTYPEALAVGGYIVNEIEWKQKESANTSEFFYDGWVRKEGSRFKLRKKLGLLDNTPPGWMPKFSNGRSVGFLPPSNKVYPVEQIMGGVASYRKEIFKELSFSKYFEGYGLYEDADFSLRLAKKGKIYINTAARLEHHHDAAGRPNKFNYGKMVTRNGWYVWIVKYENPSINARIKWNAIAIVLMLLRFVNVFTTTKRKEAFTESLGRFMGLLSLIFNKPKVEQ</sequence>
<dbReference type="CDD" id="cd00761">
    <property type="entry name" value="Glyco_tranf_GTA_type"/>
    <property type="match status" value="1"/>
</dbReference>
<reference evidence="2 3" key="1">
    <citation type="submission" date="2020-03" db="EMBL/GenBank/DDBJ databases">
        <title>Genomic Encyclopedia of Type Strains, Phase IV (KMG-IV): sequencing the most valuable type-strain genomes for metagenomic binning, comparative biology and taxonomic classification.</title>
        <authorList>
            <person name="Goeker M."/>
        </authorList>
    </citation>
    <scope>NUCLEOTIDE SEQUENCE [LARGE SCALE GENOMIC DNA]</scope>
    <source>
        <strain evidence="2 3">DSM 101599</strain>
    </source>
</reference>